<organism evidence="6 7">
    <name type="scientific">Bison bison bison</name>
    <name type="common">North American plains bison</name>
    <dbReference type="NCBI Taxonomy" id="43346"/>
    <lineage>
        <taxon>Eukaryota</taxon>
        <taxon>Metazoa</taxon>
        <taxon>Chordata</taxon>
        <taxon>Craniata</taxon>
        <taxon>Vertebrata</taxon>
        <taxon>Euteleostomi</taxon>
        <taxon>Mammalia</taxon>
        <taxon>Eutheria</taxon>
        <taxon>Laurasiatheria</taxon>
        <taxon>Artiodactyla</taxon>
        <taxon>Ruminantia</taxon>
        <taxon>Pecora</taxon>
        <taxon>Bovidae</taxon>
        <taxon>Bovinae</taxon>
        <taxon>Bison</taxon>
    </lineage>
</organism>
<dbReference type="InterPro" id="IPR000884">
    <property type="entry name" value="TSP1_rpt"/>
</dbReference>
<dbReference type="OrthoDB" id="5781878at2759"/>
<dbReference type="RefSeq" id="XP_010833495.1">
    <property type="nucleotide sequence ID" value="XM_010835193.1"/>
</dbReference>
<evidence type="ECO:0000256" key="4">
    <source>
        <dbReference type="SAM" id="SignalP"/>
    </source>
</evidence>
<feature type="region of interest" description="Disordered" evidence="3">
    <location>
        <begin position="1072"/>
        <end position="1133"/>
    </location>
</feature>
<proteinExistence type="predicted"/>
<keyword evidence="4" id="KW-0732">Signal</keyword>
<accession>A0A6P3H4H9</accession>
<dbReference type="GO" id="GO:0005576">
    <property type="term" value="C:extracellular region"/>
    <property type="evidence" value="ECO:0007669"/>
    <property type="project" value="UniProtKB-SubCell"/>
</dbReference>
<dbReference type="GO" id="GO:0031012">
    <property type="term" value="C:extracellular matrix"/>
    <property type="evidence" value="ECO:0007669"/>
    <property type="project" value="TreeGrafter"/>
</dbReference>
<evidence type="ECO:0000256" key="1">
    <source>
        <dbReference type="ARBA" id="ARBA00004613"/>
    </source>
</evidence>
<dbReference type="GeneID" id="104985164"/>
<protein>
    <submittedName>
        <fullName evidence="7">LOW QUALITY PROTEIN: ADAMTS-like protein 2</fullName>
    </submittedName>
</protein>
<dbReference type="Gene3D" id="2.20.100.10">
    <property type="entry name" value="Thrombospondin type-1 (TSP1) repeat"/>
    <property type="match status" value="5"/>
</dbReference>
<keyword evidence="2" id="KW-0964">Secreted</keyword>
<dbReference type="CTD" id="9719"/>
<reference evidence="7" key="1">
    <citation type="submission" date="2025-08" db="UniProtKB">
        <authorList>
            <consortium name="RefSeq"/>
        </authorList>
    </citation>
    <scope>IDENTIFICATION</scope>
    <source>
        <tissue evidence="7">Blood</tissue>
    </source>
</reference>
<dbReference type="InterPro" id="IPR036383">
    <property type="entry name" value="TSP1_rpt_sf"/>
</dbReference>
<dbReference type="Pfam" id="PF19030">
    <property type="entry name" value="TSP1_ADAMTS"/>
    <property type="match status" value="4"/>
</dbReference>
<feature type="domain" description="ADAMTS/ADAMTS-like Spacer 1" evidence="5">
    <location>
        <begin position="394"/>
        <end position="508"/>
    </location>
</feature>
<dbReference type="PANTHER" id="PTHR13723:SF147">
    <property type="entry name" value="ADAMTS-LIKE PROTEIN 2"/>
    <property type="match status" value="1"/>
</dbReference>
<dbReference type="Gene3D" id="2.60.120.830">
    <property type="match status" value="1"/>
</dbReference>
<evidence type="ECO:0000256" key="2">
    <source>
        <dbReference type="ARBA" id="ARBA00022525"/>
    </source>
</evidence>
<dbReference type="AlphaFoldDB" id="A0A6P3H4H9"/>
<evidence type="ECO:0000313" key="7">
    <source>
        <dbReference type="RefSeq" id="XP_010833495.1"/>
    </source>
</evidence>
<dbReference type="FunFam" id="2.60.120.830:FF:000001">
    <property type="entry name" value="A disintegrin and metalloproteinase with thrombospondin motifs 1"/>
    <property type="match status" value="1"/>
</dbReference>
<dbReference type="FunFam" id="2.20.100.10:FF:000042">
    <property type="entry name" value="ADAMTS like 2"/>
    <property type="match status" value="1"/>
</dbReference>
<evidence type="ECO:0000259" key="5">
    <source>
        <dbReference type="Pfam" id="PF05986"/>
    </source>
</evidence>
<dbReference type="SMART" id="SM00209">
    <property type="entry name" value="TSP1"/>
    <property type="match status" value="7"/>
</dbReference>
<comment type="subcellular location">
    <subcellularLocation>
        <location evidence="1">Secreted</location>
    </subcellularLocation>
</comment>
<dbReference type="Pfam" id="PF00090">
    <property type="entry name" value="TSP_1"/>
    <property type="match status" value="1"/>
</dbReference>
<dbReference type="InterPro" id="IPR050439">
    <property type="entry name" value="ADAMTS_ADAMTS-like"/>
</dbReference>
<dbReference type="InterPro" id="IPR010294">
    <property type="entry name" value="ADAMTS_spacer1"/>
</dbReference>
<gene>
    <name evidence="7" type="primary">ADAMTSL2</name>
</gene>
<sequence>MEGRWQSSRWAWPLLAVALVTGSVSSTGTTDNSPTSNSLEVGPDATAYWWGEWTKWTACSRSCGAGVTSQERHCLQQSLNPTPRAGWGGRQVTLCVLVSVCTCGSSGVGGSEQTGFWVSLVGQLPSRLEHRRDTWPVGLLASLGSSSTKSSPFSQRPCPGPRGCGCRHADGPLSTGGRESTGQAGVPAAPWAAGETARVVGGDGIQPAAAGGSAHVGLEARCPRPPSREPDRLRVGRRGHPAGLGPGTAVPAAATSCPAWTKMPLSGRVPPRAAFPASCSQECPPDGRSFREEQCISFNSRVYNGRRHQWKPLYPDDYVHISSKPCDLHCTTVDGQRQLIAQAVAAPGSHLGALPAASPPPFLQPIGCDGVLFSTHTLDKCGVCQGDGSSCTHVTGNYRKGNPPLGYSLVTHIPAGARDIQIVERKKSADVLALADEAGYFFFNGNFKVDSPKNFNIAGTVVKYRRPMDVYETGIEYIVAQGPTNQGLNVMVWNQNGKSPSITFEYTLLQPPHTHRLQPIYYSFSDPTSDSAESQELDGVGLAGFLQHNASLLVFRARSPQKRAAAALVTRGLRGRGAPLHSSFEAALVSPVDGNTTLTALVGDPDDREADARFASQELLSANAISDQLLGAGSDSRELPLNETVNSIFSQGAPRGSPAESLYLDYEESEGAGAYLLNGSYLELSSDRLANTSSEAPFPNASASLPALAGNRTQKARTRPKSRKQGVSPADMYRWKLSSHEPCSSTCTTGVLSTYAMCVRYDGIEVDDSYCDALTRPEPVQEFCAGRECQPRWETSSWSECSRTCGEGYQFRIVRCWKMLSPGFDSSVYSDLCEAAEAVRPEERKTCRGPACGPQWEMSQWSQCTAKCGERSVVTRDIRCSEDEKLCDPNTRPVGEKDCTGPPCDRQWTVSDWGPCSGSCGQGRMIRHVYCKTSDGRVVPESQCQMETKPLAIHPCGDKNCPAHWLAQDWERCNTTCGRGVKKRLVLCMELANGKPQTRSGPECGLAKKPPEESTCFERPCFKWYTSPWSECTKTCGVGVRMRDVKCYQGTDIVRGCDPLVKPVGRQACDLQPCPTEPPGEEADSEAMPGPQGCTGSHLGALLAPETKAGRRAKSLSGSGQVQLGAVGGKGGR</sequence>
<dbReference type="Pfam" id="PF05986">
    <property type="entry name" value="ADAMTS_spacer1"/>
    <property type="match status" value="1"/>
</dbReference>
<feature type="region of interest" description="Disordered" evidence="3">
    <location>
        <begin position="693"/>
        <end position="729"/>
    </location>
</feature>
<feature type="chain" id="PRO_5027760971" evidence="4">
    <location>
        <begin position="27"/>
        <end position="1133"/>
    </location>
</feature>
<dbReference type="Proteomes" id="UP000515208">
    <property type="component" value="Unplaced"/>
</dbReference>
<dbReference type="SUPFAM" id="SSF82895">
    <property type="entry name" value="TSP-1 type 1 repeat"/>
    <property type="match status" value="6"/>
</dbReference>
<feature type="compositionally biased region" description="Basic residues" evidence="3">
    <location>
        <begin position="714"/>
        <end position="724"/>
    </location>
</feature>
<name>A0A6P3H4H9_BISBB</name>
<evidence type="ECO:0000256" key="3">
    <source>
        <dbReference type="SAM" id="MobiDB-lite"/>
    </source>
</evidence>
<feature type="region of interest" description="Disordered" evidence="3">
    <location>
        <begin position="210"/>
        <end position="234"/>
    </location>
</feature>
<evidence type="ECO:0000313" key="6">
    <source>
        <dbReference type="Proteomes" id="UP000515208"/>
    </source>
</evidence>
<dbReference type="PANTHER" id="PTHR13723">
    <property type="entry name" value="ADAMTS A DISINTEGRIN AND METALLOPROTEASE WITH THROMBOSPONDIN MOTIFS PROTEASE"/>
    <property type="match status" value="1"/>
</dbReference>
<keyword evidence="6" id="KW-1185">Reference proteome</keyword>
<feature type="signal peptide" evidence="4">
    <location>
        <begin position="1"/>
        <end position="26"/>
    </location>
</feature>
<dbReference type="PROSITE" id="PS50092">
    <property type="entry name" value="TSP1"/>
    <property type="match status" value="4"/>
</dbReference>
<dbReference type="KEGG" id="bbis:104985164"/>